<feature type="region of interest" description="Disordered" evidence="2">
    <location>
        <begin position="86"/>
        <end position="129"/>
    </location>
</feature>
<feature type="non-terminal residue" evidence="3">
    <location>
        <position position="465"/>
    </location>
</feature>
<dbReference type="EMBL" id="JAAGUX010000116">
    <property type="protein sequence ID" value="NEW59555.1"/>
    <property type="molecule type" value="Genomic_DNA"/>
</dbReference>
<sequence length="465" mass="49416">MADKDPGKITGGVFRPGDELGGDDKVWLYSDNNKYRFGIEDGDAVVQEVETGKVVNNLSGSKSGYRIEFEEEGFFQNGANRLNLIGKKSEEKTSEDEAGNEYKYTEQKDIRVWSTEPGNQAKEGGKGPAYDGDWDDDSDNKPNHFYLTNDGRIVAARGGVPKNWDKYDPMSDSGAIAVWGKPHMGIVAGVNPKDHLLEFRLPKDGEKPSPALKHWVGYMNLKLKHIGSQMGSKNPEIPKFLANKKNDVFDESSVKPLEGAGLTNEGYNKASKGIEKKFNEAKEYDEKLKKMAEKLTKDNADTYKKMYHNVESANDAITKSLATGVKGEKGTGAAGLQDIMEEFPLYRIMGDSVQKCMDLLVAYVDESSVDDDGSPKGKDGKDGDGKDGKDGDGKDGDGKDGKDGDGKDGKDGDGKDGDGKDGDGKDGDGKGNTGGGNTGGGNTGGGNTGGGNTGGGNTGGGNTGG</sequence>
<evidence type="ECO:0000313" key="3">
    <source>
        <dbReference type="EMBL" id="NEW59555.1"/>
    </source>
</evidence>
<protein>
    <submittedName>
        <fullName evidence="3">Uncharacterized protein</fullName>
    </submittedName>
</protein>
<name>A0ABX0CSS5_9NOCA</name>
<feature type="compositionally biased region" description="Gly residues" evidence="2">
    <location>
        <begin position="430"/>
        <end position="465"/>
    </location>
</feature>
<keyword evidence="4" id="KW-1185">Reference proteome</keyword>
<evidence type="ECO:0000256" key="2">
    <source>
        <dbReference type="SAM" id="MobiDB-lite"/>
    </source>
</evidence>
<keyword evidence="1" id="KW-0175">Coiled coil</keyword>
<feature type="region of interest" description="Disordered" evidence="2">
    <location>
        <begin position="367"/>
        <end position="465"/>
    </location>
</feature>
<feature type="coiled-coil region" evidence="1">
    <location>
        <begin position="274"/>
        <end position="301"/>
    </location>
</feature>
<comment type="caution">
    <text evidence="3">The sequence shown here is derived from an EMBL/GenBank/DDBJ whole genome shotgun (WGS) entry which is preliminary data.</text>
</comment>
<evidence type="ECO:0000313" key="4">
    <source>
        <dbReference type="Proteomes" id="UP000470876"/>
    </source>
</evidence>
<gene>
    <name evidence="3" type="ORF">GV794_28605</name>
</gene>
<accession>A0ABX0CSS5</accession>
<reference evidence="3 4" key="1">
    <citation type="submission" date="2020-01" db="EMBL/GenBank/DDBJ databases">
        <title>Genetics and antimicrobial susceptibilities of Nocardia species isolated from the soil; a comparison with species isolated from humans.</title>
        <authorList>
            <person name="Carrasco G."/>
            <person name="Monzon S."/>
            <person name="Sansegundo M."/>
            <person name="Garcia E."/>
            <person name="Garrido N."/>
            <person name="Medina M.J."/>
            <person name="Villalon P."/>
            <person name="Ramirez-Arocha A.C."/>
            <person name="Jimenez P."/>
            <person name="Cuesta I."/>
            <person name="Valdezate S."/>
        </authorList>
    </citation>
    <scope>NUCLEOTIDE SEQUENCE [LARGE SCALE GENOMIC DNA]</scope>
    <source>
        <strain evidence="3 4">CNM20110649</strain>
    </source>
</reference>
<evidence type="ECO:0000256" key="1">
    <source>
        <dbReference type="SAM" id="Coils"/>
    </source>
</evidence>
<feature type="compositionally biased region" description="Basic and acidic residues" evidence="2">
    <location>
        <begin position="373"/>
        <end position="429"/>
    </location>
</feature>
<organism evidence="3 4">
    <name type="scientific">Nocardia cyriacigeorgica</name>
    <dbReference type="NCBI Taxonomy" id="135487"/>
    <lineage>
        <taxon>Bacteria</taxon>
        <taxon>Bacillati</taxon>
        <taxon>Actinomycetota</taxon>
        <taxon>Actinomycetes</taxon>
        <taxon>Mycobacteriales</taxon>
        <taxon>Nocardiaceae</taxon>
        <taxon>Nocardia</taxon>
    </lineage>
</organism>
<dbReference type="RefSeq" id="WP_218581942.1">
    <property type="nucleotide sequence ID" value="NZ_JAAGUX010000116.1"/>
</dbReference>
<dbReference type="Proteomes" id="UP000470876">
    <property type="component" value="Unassembled WGS sequence"/>
</dbReference>
<proteinExistence type="predicted"/>